<dbReference type="CDD" id="cd09008">
    <property type="entry name" value="MTAN"/>
    <property type="match status" value="1"/>
</dbReference>
<dbReference type="Pfam" id="PF01048">
    <property type="entry name" value="PNP_UDP_1"/>
    <property type="match status" value="1"/>
</dbReference>
<dbReference type="GO" id="GO:0008930">
    <property type="term" value="F:methylthioadenosine nucleosidase activity"/>
    <property type="evidence" value="ECO:0007669"/>
    <property type="project" value="UniProtKB-EC"/>
</dbReference>
<dbReference type="EC" id="3.2.2.16" evidence="3"/>
<dbReference type="Pfam" id="PF13306">
    <property type="entry name" value="LRR_5"/>
    <property type="match status" value="1"/>
</dbReference>
<organism evidence="3 4">
    <name type="scientific">Skeletonema marinoi</name>
    <dbReference type="NCBI Taxonomy" id="267567"/>
    <lineage>
        <taxon>Eukaryota</taxon>
        <taxon>Sar</taxon>
        <taxon>Stramenopiles</taxon>
        <taxon>Ochrophyta</taxon>
        <taxon>Bacillariophyta</taxon>
        <taxon>Coscinodiscophyceae</taxon>
        <taxon>Thalassiosirophycidae</taxon>
        <taxon>Thalassiosirales</taxon>
        <taxon>Skeletonemataceae</taxon>
        <taxon>Skeletonema</taxon>
        <taxon>Skeletonema marinoi-dohrnii complex</taxon>
    </lineage>
</organism>
<dbReference type="InterPro" id="IPR000845">
    <property type="entry name" value="Nucleoside_phosphorylase_d"/>
</dbReference>
<keyword evidence="3" id="KW-0326">Glycosidase</keyword>
<feature type="region of interest" description="Disordered" evidence="1">
    <location>
        <begin position="257"/>
        <end position="282"/>
    </location>
</feature>
<evidence type="ECO:0000313" key="4">
    <source>
        <dbReference type="Proteomes" id="UP001224775"/>
    </source>
</evidence>
<name>A0AAD8Y4Q6_9STRA</name>
<dbReference type="PANTHER" id="PTHR46994:SF1">
    <property type="entry name" value="5'-METHYLTHIOADENOSINE NUCLEOSIDASE"/>
    <property type="match status" value="1"/>
</dbReference>
<feature type="domain" description="Nucleoside phosphorylase" evidence="2">
    <location>
        <begin position="364"/>
        <end position="596"/>
    </location>
</feature>
<dbReference type="PANTHER" id="PTHR46994">
    <property type="entry name" value="5'-METHYLTHIOADENOSINE/S-ADENOSYLHOMOCYSTEINE NUCLEOSIDASE 1"/>
    <property type="match status" value="1"/>
</dbReference>
<keyword evidence="4" id="KW-1185">Reference proteome</keyword>
<comment type="caution">
    <text evidence="3">The sequence shown here is derived from an EMBL/GenBank/DDBJ whole genome shotgun (WGS) entry which is preliminary data.</text>
</comment>
<dbReference type="EMBL" id="JATAAI010000020">
    <property type="protein sequence ID" value="KAK1738620.1"/>
    <property type="molecule type" value="Genomic_DNA"/>
</dbReference>
<accession>A0AAD8Y4Q6</accession>
<gene>
    <name evidence="3" type="ORF">QTG54_010650</name>
</gene>
<keyword evidence="3" id="KW-0378">Hydrolase</keyword>
<reference evidence="3" key="1">
    <citation type="submission" date="2023-06" db="EMBL/GenBank/DDBJ databases">
        <title>Survivors Of The Sea: Transcriptome response of Skeletonema marinoi to long-term dormancy.</title>
        <authorList>
            <person name="Pinder M.I.M."/>
            <person name="Kourtchenko O."/>
            <person name="Robertson E.K."/>
            <person name="Larsson T."/>
            <person name="Maumus F."/>
            <person name="Osuna-Cruz C.M."/>
            <person name="Vancaester E."/>
            <person name="Stenow R."/>
            <person name="Vandepoele K."/>
            <person name="Ploug H."/>
            <person name="Bruchert V."/>
            <person name="Godhe A."/>
            <person name="Topel M."/>
        </authorList>
    </citation>
    <scope>NUCLEOTIDE SEQUENCE</scope>
    <source>
        <strain evidence="3">R05AC</strain>
    </source>
</reference>
<dbReference type="Proteomes" id="UP001224775">
    <property type="component" value="Unassembled WGS sequence"/>
</dbReference>
<evidence type="ECO:0000313" key="3">
    <source>
        <dbReference type="EMBL" id="KAK1738620.1"/>
    </source>
</evidence>
<protein>
    <submittedName>
        <fullName evidence="3">5'-methylthioadenosine nucleosidase</fullName>
        <ecNumber evidence="3">3.2.2.16</ecNumber>
    </submittedName>
</protein>
<evidence type="ECO:0000256" key="1">
    <source>
        <dbReference type="SAM" id="MobiDB-lite"/>
    </source>
</evidence>
<dbReference type="SUPFAM" id="SSF52058">
    <property type="entry name" value="L domain-like"/>
    <property type="match status" value="1"/>
</dbReference>
<dbReference type="InterPro" id="IPR032675">
    <property type="entry name" value="LRR_dom_sf"/>
</dbReference>
<dbReference type="Gene3D" id="3.40.50.1580">
    <property type="entry name" value="Nucleoside phosphorylase domain"/>
    <property type="match status" value="1"/>
</dbReference>
<dbReference type="AlphaFoldDB" id="A0AAD8Y4Q6"/>
<dbReference type="GO" id="GO:0019509">
    <property type="term" value="P:L-methionine salvage from methylthioadenosine"/>
    <property type="evidence" value="ECO:0007669"/>
    <property type="project" value="InterPro"/>
</dbReference>
<dbReference type="GO" id="GO:0009116">
    <property type="term" value="P:nucleoside metabolic process"/>
    <property type="evidence" value="ECO:0007669"/>
    <property type="project" value="InterPro"/>
</dbReference>
<dbReference type="InterPro" id="IPR035994">
    <property type="entry name" value="Nucleoside_phosphorylase_sf"/>
</dbReference>
<dbReference type="Gene3D" id="3.80.10.10">
    <property type="entry name" value="Ribonuclease Inhibitor"/>
    <property type="match status" value="1"/>
</dbReference>
<evidence type="ECO:0000259" key="2">
    <source>
        <dbReference type="Pfam" id="PF01048"/>
    </source>
</evidence>
<proteinExistence type="predicted"/>
<dbReference type="InterPro" id="IPR026906">
    <property type="entry name" value="LRR_5"/>
</dbReference>
<dbReference type="SUPFAM" id="SSF53167">
    <property type="entry name" value="Purine and uridine phosphorylases"/>
    <property type="match status" value="1"/>
</dbReference>
<feature type="compositionally biased region" description="Basic and acidic residues" evidence="1">
    <location>
        <begin position="264"/>
        <end position="280"/>
    </location>
</feature>
<dbReference type="InterPro" id="IPR044580">
    <property type="entry name" value="MTAN"/>
</dbReference>
<sequence length="608" mass="67355">MRNLVDCARINECVNEIRDEAFMDCVQLVRVWSHDGVKKIGDRSFSKCKMLRNIELSSVVGIGMLAFGGCRALTDVDFGSKLEEIGYGAFCGCSSLRRLHFPSVFLIDPLAFQGCVEVTDVEFPAWLQIIGSCAFKGCTKLQRIVMPLDVDMIKDEVFDGCENLTKVELVGEIHEIVPYLSLKSWREAVYEEIDYINQVLPNTPANEKTEEIKEWMEYVKDSYEYYKAVHFCWVEDVTTLLELALWKINIDGKEGSLGLQDGDQTTRERAQRESRQEKRVTSGASVAKINMFTGRSKSGSSYHLHNHQPLAILIKIILIEDSNLLNILFAALLLNSSTVSAFTSRPPSSHNYQHKNNLKMISNVVIAIAMEAEASPFVNHLNLQPDTSFFPSQTPFHAFTGKHGNCNLTVVTNGKDVVHDTGVDNVGTVPAAVATFLTLQKMSLEDNAAHLLINAGTCGGFKRKGAEIGDVFLTTAVANHDRRIPIPDFVPYGVGRIASTSVENLASHLDAKLGVCTTGNSLDFHEVDSQHMIDNDASVKDMEAAAIAWASETWNVPHFGVKVVTDIVDGDKPTQEEFFENLGTAAQSLQEALPKVIDFVCDKKHDEL</sequence>